<accession>A0A0N4XJP5</accession>
<name>A0A0N4XJP5_NIPBR</name>
<gene>
    <name evidence="2" type="ORF">NBR_LOCUS2748</name>
</gene>
<keyword evidence="1" id="KW-0472">Membrane</keyword>
<protein>
    <submittedName>
        <fullName evidence="4">Transmembrane protein</fullName>
    </submittedName>
</protein>
<feature type="transmembrane region" description="Helical" evidence="1">
    <location>
        <begin position="40"/>
        <end position="58"/>
    </location>
</feature>
<sequence length="188" mass="21570">MGELLEVVAIADALSTLITSRFLVPLLLNSLAPRRHNHAVLLTPVSSLFFFAQFLLVISHHDTIQTFLSAFLFEDASILASHWVRDNDTYSMQPTPRPPRTDTRVFFEALLCAFDSSKNDDYLSFYGLMLIYAMFQNKAMFVENCRVDQKSMKIERTGKEKRREKQKIRKMEGDRAAETVICAFECCS</sequence>
<keyword evidence="1" id="KW-0812">Transmembrane</keyword>
<reference evidence="4" key="1">
    <citation type="submission" date="2017-02" db="UniProtKB">
        <authorList>
            <consortium name="WormBaseParasite"/>
        </authorList>
    </citation>
    <scope>IDENTIFICATION</scope>
</reference>
<evidence type="ECO:0000313" key="2">
    <source>
        <dbReference type="EMBL" id="VDL66337.1"/>
    </source>
</evidence>
<evidence type="ECO:0000313" key="4">
    <source>
        <dbReference type="WBParaSite" id="NBR_0000274701-mRNA-1"/>
    </source>
</evidence>
<feature type="transmembrane region" description="Helical" evidence="1">
    <location>
        <begin position="6"/>
        <end position="28"/>
    </location>
</feature>
<dbReference type="STRING" id="27835.A0A0N4XJP5"/>
<reference evidence="2 3" key="2">
    <citation type="submission" date="2018-11" db="EMBL/GenBank/DDBJ databases">
        <authorList>
            <consortium name="Pathogen Informatics"/>
        </authorList>
    </citation>
    <scope>NUCLEOTIDE SEQUENCE [LARGE SCALE GENOMIC DNA]</scope>
</reference>
<proteinExistence type="predicted"/>
<dbReference type="Proteomes" id="UP000271162">
    <property type="component" value="Unassembled WGS sequence"/>
</dbReference>
<evidence type="ECO:0000256" key="1">
    <source>
        <dbReference type="SAM" id="Phobius"/>
    </source>
</evidence>
<organism evidence="4">
    <name type="scientific">Nippostrongylus brasiliensis</name>
    <name type="common">Rat hookworm</name>
    <dbReference type="NCBI Taxonomy" id="27835"/>
    <lineage>
        <taxon>Eukaryota</taxon>
        <taxon>Metazoa</taxon>
        <taxon>Ecdysozoa</taxon>
        <taxon>Nematoda</taxon>
        <taxon>Chromadorea</taxon>
        <taxon>Rhabditida</taxon>
        <taxon>Rhabditina</taxon>
        <taxon>Rhabditomorpha</taxon>
        <taxon>Strongyloidea</taxon>
        <taxon>Heligmosomidae</taxon>
        <taxon>Nippostrongylus</taxon>
    </lineage>
</organism>
<evidence type="ECO:0000313" key="3">
    <source>
        <dbReference type="Proteomes" id="UP000271162"/>
    </source>
</evidence>
<keyword evidence="3" id="KW-1185">Reference proteome</keyword>
<dbReference type="EMBL" id="UYSL01003438">
    <property type="protein sequence ID" value="VDL66337.1"/>
    <property type="molecule type" value="Genomic_DNA"/>
</dbReference>
<dbReference type="WBParaSite" id="NBR_0000274701-mRNA-1">
    <property type="protein sequence ID" value="NBR_0000274701-mRNA-1"/>
    <property type="gene ID" value="NBR_0000274701"/>
</dbReference>
<dbReference type="AlphaFoldDB" id="A0A0N4XJP5"/>
<keyword evidence="1" id="KW-1133">Transmembrane helix</keyword>